<evidence type="ECO:0000313" key="3">
    <source>
        <dbReference type="Proteomes" id="UP000095287"/>
    </source>
</evidence>
<accession>A0A1I7YAL0</accession>
<feature type="signal peptide" evidence="2">
    <location>
        <begin position="1"/>
        <end position="16"/>
    </location>
</feature>
<feature type="region of interest" description="Disordered" evidence="1">
    <location>
        <begin position="33"/>
        <end position="55"/>
    </location>
</feature>
<keyword evidence="2" id="KW-0732">Signal</keyword>
<dbReference type="WBParaSite" id="L893_g14420.t1">
    <property type="protein sequence ID" value="L893_g14420.t1"/>
    <property type="gene ID" value="L893_g14420"/>
</dbReference>
<evidence type="ECO:0000313" key="4">
    <source>
        <dbReference type="WBParaSite" id="L893_g14420.t1"/>
    </source>
</evidence>
<keyword evidence="3" id="KW-1185">Reference proteome</keyword>
<evidence type="ECO:0000256" key="2">
    <source>
        <dbReference type="SAM" id="SignalP"/>
    </source>
</evidence>
<name>A0A1I7YAL0_9BILA</name>
<proteinExistence type="predicted"/>
<reference evidence="4" key="1">
    <citation type="submission" date="2016-11" db="UniProtKB">
        <authorList>
            <consortium name="WormBaseParasite"/>
        </authorList>
    </citation>
    <scope>IDENTIFICATION</scope>
</reference>
<dbReference type="Proteomes" id="UP000095287">
    <property type="component" value="Unplaced"/>
</dbReference>
<feature type="chain" id="PRO_5009312013" evidence="2">
    <location>
        <begin position="17"/>
        <end position="95"/>
    </location>
</feature>
<sequence>MKIVFLAAALVALVAAQQGSGPLSQQLTAQRLNPNQKKGDGAAYGALPGNPIQPNPVAPFQPFPGAIVQQFPGVPFQQFPGAPFPGAPVQSPPGL</sequence>
<evidence type="ECO:0000256" key="1">
    <source>
        <dbReference type="SAM" id="MobiDB-lite"/>
    </source>
</evidence>
<organism evidence="3 4">
    <name type="scientific">Steinernema glaseri</name>
    <dbReference type="NCBI Taxonomy" id="37863"/>
    <lineage>
        <taxon>Eukaryota</taxon>
        <taxon>Metazoa</taxon>
        <taxon>Ecdysozoa</taxon>
        <taxon>Nematoda</taxon>
        <taxon>Chromadorea</taxon>
        <taxon>Rhabditida</taxon>
        <taxon>Tylenchina</taxon>
        <taxon>Panagrolaimomorpha</taxon>
        <taxon>Strongyloidoidea</taxon>
        <taxon>Steinernematidae</taxon>
        <taxon>Steinernema</taxon>
    </lineage>
</organism>
<protein>
    <submittedName>
        <fullName evidence="4">Secretory calcium-binding phosphoprotein 5</fullName>
    </submittedName>
</protein>
<dbReference type="AlphaFoldDB" id="A0A1I7YAL0"/>